<proteinExistence type="predicted"/>
<evidence type="ECO:0000256" key="1">
    <source>
        <dbReference type="SAM" id="Phobius"/>
    </source>
</evidence>
<dbReference type="InterPro" id="IPR021359">
    <property type="entry name" value="DUF2812"/>
</dbReference>
<keyword evidence="3" id="KW-1185">Reference proteome</keyword>
<gene>
    <name evidence="2" type="ORF">GH741_12355</name>
</gene>
<evidence type="ECO:0000313" key="3">
    <source>
        <dbReference type="Proteomes" id="UP000799092"/>
    </source>
</evidence>
<evidence type="ECO:0000313" key="2">
    <source>
        <dbReference type="EMBL" id="MRH43470.1"/>
    </source>
</evidence>
<organism evidence="2 3">
    <name type="scientific">Aquibacillus halophilus</name>
    <dbReference type="NCBI Taxonomy" id="930132"/>
    <lineage>
        <taxon>Bacteria</taxon>
        <taxon>Bacillati</taxon>
        <taxon>Bacillota</taxon>
        <taxon>Bacilli</taxon>
        <taxon>Bacillales</taxon>
        <taxon>Bacillaceae</taxon>
        <taxon>Aquibacillus</taxon>
    </lineage>
</organism>
<dbReference type="EMBL" id="WJNG01000009">
    <property type="protein sequence ID" value="MRH43470.1"/>
    <property type="molecule type" value="Genomic_DNA"/>
</dbReference>
<accession>A0A6A8DE08</accession>
<name>A0A6A8DE08_9BACI</name>
<dbReference type="RefSeq" id="WP_153737095.1">
    <property type="nucleotide sequence ID" value="NZ_WJNG01000009.1"/>
</dbReference>
<dbReference type="OrthoDB" id="8230517at2"/>
<keyword evidence="1" id="KW-0472">Membrane</keyword>
<keyword evidence="1" id="KW-0812">Transmembrane</keyword>
<feature type="transmembrane region" description="Helical" evidence="1">
    <location>
        <begin position="154"/>
        <end position="176"/>
    </location>
</feature>
<protein>
    <submittedName>
        <fullName evidence="2">DUF2812 domain-containing protein</fullName>
    </submittedName>
</protein>
<keyword evidence="1" id="KW-1133">Transmembrane helix</keyword>
<feature type="transmembrane region" description="Helical" evidence="1">
    <location>
        <begin position="205"/>
        <end position="223"/>
    </location>
</feature>
<feature type="transmembrane region" description="Helical" evidence="1">
    <location>
        <begin position="124"/>
        <end position="142"/>
    </location>
</feature>
<dbReference type="Pfam" id="PF11193">
    <property type="entry name" value="DUF2812"/>
    <property type="match status" value="1"/>
</dbReference>
<dbReference type="AlphaFoldDB" id="A0A6A8DE08"/>
<comment type="caution">
    <text evidence="2">The sequence shown here is derived from an EMBL/GenBank/DDBJ whole genome shotgun (WGS) entry which is preliminary data.</text>
</comment>
<reference evidence="2" key="1">
    <citation type="submission" date="2019-11" db="EMBL/GenBank/DDBJ databases">
        <authorList>
            <person name="Li J."/>
        </authorList>
    </citation>
    <scope>NUCLEOTIDE SEQUENCE</scope>
    <source>
        <strain evidence="2">B6B</strain>
    </source>
</reference>
<sequence length="392" mass="46235">MKDKLKKKILWLDLWDIEEQEAWFSDMATHGWELIKINKFTATFIKSEPQRIKYRCDVFKLPYSYEDERIEIYRQSGWEHVASRGYLQVFKQVNKKNTNELHTDPFEQAEALTLLKKDISTRGVISLVLSILMLFLSFFMLQSSPVRNFLEDEFIAPFMIILSILLIIFSMTTGMVHMSKLMKKLHSGTLLNEVNYRKKLNRNRWLGGSFIFILSSWILFNTAQTIALSGERFPEIPDKELPVVEISDILNETNYTRIPDMDDFPGSIDNYYKEEASILVPKQYELYETVEVPGVMWDDNSGSYQPSIQSYRYDVRSEWLAKQFLQELIEENQYLDENYQLTITQFDELWLNQEDNKTDLIARKDNVVYRVVHYGKETADEIISEVEIKAGY</sequence>
<dbReference type="Proteomes" id="UP000799092">
    <property type="component" value="Unassembled WGS sequence"/>
</dbReference>